<dbReference type="InterPro" id="IPR058031">
    <property type="entry name" value="AAA_lid_NorR"/>
</dbReference>
<sequence>MEISLLNIKEEVDKYINIISNLINVDVGVVDKNMLRITGTGLYKNINGIYALGNVYKNTLKTGKTHIIENPRKHILCSSCEDRNNCKEKLEISTPIYCHNEIIGVLGLVCFNDQQKKKIIASIDSYLNFTKQIAEFIGIKFFEYQENLLQKDKENTLNTILENINKGVIIKDKNNIILSINEIAINKLNIDFEYTGKTIKLINQNDYLMNEEIFKLIIENREFNVVGKEISLTSFDNRENSAFIFEDIKKINENIIEITNNGNVISLNDIYGNSIATNRLKENILKVANTNSTVLITGESGTGKELVARSLHSHSNRKDKPFVVINCSAIPDSLLESELFGYVKGAFTGANNNGRMGKFELANTGVIFLDEIGDMPLYLQAKILRVIQEKKIERIGSNKSIDLDIRIIAATNVDLEQKIREKKFRNDLYYRLNVIPIKLLPLRERKEDIIPIVEKLIRKYNHIAHKNINSIDNKVVDSLLSYDWPGNVRELENIIELMINMSTDSNTLTYSLLPENILTPIENNSLDLPHIFSTNFNEELENFEEIEKNYIVKALKKYGNTTTGKKIISDKMNIGLTTLYRKLKKLRIE</sequence>
<dbReference type="PROSITE" id="PS00688">
    <property type="entry name" value="SIGMA54_INTERACT_3"/>
    <property type="match status" value="1"/>
</dbReference>
<dbReference type="CDD" id="cd00009">
    <property type="entry name" value="AAA"/>
    <property type="match status" value="1"/>
</dbReference>
<keyword evidence="7" id="KW-1185">Reference proteome</keyword>
<dbReference type="InterPro" id="IPR003593">
    <property type="entry name" value="AAA+_ATPase"/>
</dbReference>
<feature type="domain" description="Sigma-54 factor interaction" evidence="5">
    <location>
        <begin position="270"/>
        <end position="500"/>
    </location>
</feature>
<dbReference type="RefSeq" id="WP_115271180.1">
    <property type="nucleotide sequence ID" value="NZ_CASFEE010000052.1"/>
</dbReference>
<name>A0A377GYZ8_9FUSO</name>
<dbReference type="GO" id="GO:0006355">
    <property type="term" value="P:regulation of DNA-templated transcription"/>
    <property type="evidence" value="ECO:0007669"/>
    <property type="project" value="InterPro"/>
</dbReference>
<dbReference type="PANTHER" id="PTHR32071:SF57">
    <property type="entry name" value="C4-DICARBOXYLATE TRANSPORT TRANSCRIPTIONAL REGULATORY PROTEIN DCTD"/>
    <property type="match status" value="1"/>
</dbReference>
<dbReference type="SMART" id="SM00382">
    <property type="entry name" value="AAA"/>
    <property type="match status" value="1"/>
</dbReference>
<dbReference type="AlphaFoldDB" id="A0A377GYZ8"/>
<evidence type="ECO:0000256" key="2">
    <source>
        <dbReference type="ARBA" id="ARBA00022840"/>
    </source>
</evidence>
<dbReference type="InterPro" id="IPR029016">
    <property type="entry name" value="GAF-like_dom_sf"/>
</dbReference>
<proteinExistence type="predicted"/>
<dbReference type="GO" id="GO:0005524">
    <property type="term" value="F:ATP binding"/>
    <property type="evidence" value="ECO:0007669"/>
    <property type="project" value="UniProtKB-KW"/>
</dbReference>
<protein>
    <submittedName>
        <fullName evidence="6">Formate hydrogenlyase transcriptional activator</fullName>
    </submittedName>
</protein>
<keyword evidence="2" id="KW-0067">ATP-binding</keyword>
<evidence type="ECO:0000259" key="5">
    <source>
        <dbReference type="PROSITE" id="PS50045"/>
    </source>
</evidence>
<dbReference type="Proteomes" id="UP000255328">
    <property type="component" value="Unassembled WGS sequence"/>
</dbReference>
<dbReference type="OrthoDB" id="5411866at2"/>
<reference evidence="6 7" key="1">
    <citation type="submission" date="2018-06" db="EMBL/GenBank/DDBJ databases">
        <authorList>
            <consortium name="Pathogen Informatics"/>
            <person name="Doyle S."/>
        </authorList>
    </citation>
    <scope>NUCLEOTIDE SEQUENCE [LARGE SCALE GENOMIC DNA]</scope>
    <source>
        <strain evidence="6 7">NCTC10723</strain>
    </source>
</reference>
<dbReference type="Gene3D" id="1.10.8.60">
    <property type="match status" value="1"/>
</dbReference>
<organism evidence="6 7">
    <name type="scientific">Fusobacterium necrogenes</name>
    <dbReference type="NCBI Taxonomy" id="858"/>
    <lineage>
        <taxon>Bacteria</taxon>
        <taxon>Fusobacteriati</taxon>
        <taxon>Fusobacteriota</taxon>
        <taxon>Fusobacteriia</taxon>
        <taxon>Fusobacteriales</taxon>
        <taxon>Fusobacteriaceae</taxon>
        <taxon>Fusobacterium</taxon>
    </lineage>
</organism>
<dbReference type="Gene3D" id="1.10.10.60">
    <property type="entry name" value="Homeodomain-like"/>
    <property type="match status" value="1"/>
</dbReference>
<dbReference type="PANTHER" id="PTHR32071">
    <property type="entry name" value="TRANSCRIPTIONAL REGULATORY PROTEIN"/>
    <property type="match status" value="1"/>
</dbReference>
<dbReference type="InterPro" id="IPR027417">
    <property type="entry name" value="P-loop_NTPase"/>
</dbReference>
<evidence type="ECO:0000313" key="7">
    <source>
        <dbReference type="Proteomes" id="UP000255328"/>
    </source>
</evidence>
<keyword evidence="1" id="KW-0547">Nucleotide-binding</keyword>
<dbReference type="Gene3D" id="3.40.50.300">
    <property type="entry name" value="P-loop containing nucleotide triphosphate hydrolases"/>
    <property type="match status" value="1"/>
</dbReference>
<dbReference type="Pfam" id="PF00158">
    <property type="entry name" value="Sigma54_activat"/>
    <property type="match status" value="1"/>
</dbReference>
<dbReference type="InterPro" id="IPR025944">
    <property type="entry name" value="Sigma_54_int_dom_CS"/>
</dbReference>
<keyword evidence="3" id="KW-0805">Transcription regulation</keyword>
<evidence type="ECO:0000256" key="4">
    <source>
        <dbReference type="ARBA" id="ARBA00023163"/>
    </source>
</evidence>
<evidence type="ECO:0000256" key="1">
    <source>
        <dbReference type="ARBA" id="ARBA00022741"/>
    </source>
</evidence>
<dbReference type="Gene3D" id="3.30.450.40">
    <property type="match status" value="1"/>
</dbReference>
<dbReference type="FunFam" id="3.40.50.300:FF:000006">
    <property type="entry name" value="DNA-binding transcriptional regulator NtrC"/>
    <property type="match status" value="1"/>
</dbReference>
<dbReference type="SUPFAM" id="SSF52540">
    <property type="entry name" value="P-loop containing nucleoside triphosphate hydrolases"/>
    <property type="match status" value="1"/>
</dbReference>
<dbReference type="PROSITE" id="PS00675">
    <property type="entry name" value="SIGMA54_INTERACT_1"/>
    <property type="match status" value="1"/>
</dbReference>
<dbReference type="GO" id="GO:0016829">
    <property type="term" value="F:lyase activity"/>
    <property type="evidence" value="ECO:0007669"/>
    <property type="project" value="UniProtKB-KW"/>
</dbReference>
<gene>
    <name evidence="6" type="primary">fhlA</name>
    <name evidence="6" type="ORF">NCTC10723_01709</name>
</gene>
<accession>A0A377GYZ8</accession>
<dbReference type="EMBL" id="UGGU01000003">
    <property type="protein sequence ID" value="STO32220.1"/>
    <property type="molecule type" value="Genomic_DNA"/>
</dbReference>
<dbReference type="InterPro" id="IPR002078">
    <property type="entry name" value="Sigma_54_int"/>
</dbReference>
<keyword evidence="6" id="KW-0456">Lyase</keyword>
<keyword evidence="4" id="KW-0804">Transcription</keyword>
<dbReference type="PROSITE" id="PS50045">
    <property type="entry name" value="SIGMA54_INTERACT_4"/>
    <property type="match status" value="1"/>
</dbReference>
<dbReference type="Pfam" id="PF25601">
    <property type="entry name" value="AAA_lid_14"/>
    <property type="match status" value="1"/>
</dbReference>
<evidence type="ECO:0000256" key="3">
    <source>
        <dbReference type="ARBA" id="ARBA00023015"/>
    </source>
</evidence>
<evidence type="ECO:0000313" key="6">
    <source>
        <dbReference type="EMBL" id="STO32220.1"/>
    </source>
</evidence>
<dbReference type="InterPro" id="IPR025662">
    <property type="entry name" value="Sigma_54_int_dom_ATP-bd_1"/>
</dbReference>